<accession>A0A848AV59</accession>
<feature type="transmembrane region" description="Helical" evidence="1">
    <location>
        <begin position="6"/>
        <end position="28"/>
    </location>
</feature>
<dbReference type="InterPro" id="IPR027558">
    <property type="entry name" value="Pre_pil_HX9DG_C"/>
</dbReference>
<evidence type="ECO:0000313" key="2">
    <source>
        <dbReference type="EMBL" id="NMD87058.1"/>
    </source>
</evidence>
<dbReference type="SUPFAM" id="SSF54523">
    <property type="entry name" value="Pili subunits"/>
    <property type="match status" value="1"/>
</dbReference>
<organism evidence="2 3">
    <name type="scientific">Victivallis vadensis</name>
    <dbReference type="NCBI Taxonomy" id="172901"/>
    <lineage>
        <taxon>Bacteria</taxon>
        <taxon>Pseudomonadati</taxon>
        <taxon>Lentisphaerota</taxon>
        <taxon>Lentisphaeria</taxon>
        <taxon>Victivallales</taxon>
        <taxon>Victivallaceae</taxon>
        <taxon>Victivallis</taxon>
    </lineage>
</organism>
<evidence type="ECO:0000256" key="1">
    <source>
        <dbReference type="SAM" id="Phobius"/>
    </source>
</evidence>
<dbReference type="NCBIfam" id="TIGR02532">
    <property type="entry name" value="IV_pilin_GFxxxE"/>
    <property type="match status" value="1"/>
</dbReference>
<sequence length="268" mass="29021">MKRNFTLIELLVVIAIIAILAAMLLPVLNKARDKAKSISCINNQKNVAAMLRIYADDNAGYNVIAHSGAVYSWLGYLAKYAPSVFPANKVQLNSVDGNNFYYKSASCPAAPDPRQYSSTNQAACRTYGMLSADKVIGGSSLKYMPEAWNTQMVSTYGYPWVRLSSGNVFYLANKKLKSASKFPLVMDSVVPVGSTVSQSSAGGEYCLLYFNKDGFAISGKAMIGLRHADRGNLAMADGHVESLNAHGIFQLPLNIYMLSSATGTPLTR</sequence>
<keyword evidence="1" id="KW-1133">Transmembrane helix</keyword>
<dbReference type="Proteomes" id="UP000576225">
    <property type="component" value="Unassembled WGS sequence"/>
</dbReference>
<name>A0A848AV59_9BACT</name>
<comment type="caution">
    <text evidence="2">The sequence shown here is derived from an EMBL/GenBank/DDBJ whole genome shotgun (WGS) entry which is preliminary data.</text>
</comment>
<proteinExistence type="predicted"/>
<dbReference type="NCBIfam" id="TIGR04294">
    <property type="entry name" value="pre_pil_HX9DG"/>
    <property type="match status" value="1"/>
</dbReference>
<dbReference type="PANTHER" id="PTHR30093">
    <property type="entry name" value="GENERAL SECRETION PATHWAY PROTEIN G"/>
    <property type="match status" value="1"/>
</dbReference>
<dbReference type="RefSeq" id="WP_168962609.1">
    <property type="nucleotide sequence ID" value="NZ_JABAEW010000018.1"/>
</dbReference>
<keyword evidence="1" id="KW-0472">Membrane</keyword>
<dbReference type="AlphaFoldDB" id="A0A848AV59"/>
<protein>
    <submittedName>
        <fullName evidence="2">Prepilin-type N-terminal cleavage/methylation domain-containing protein</fullName>
    </submittedName>
</protein>
<evidence type="ECO:0000313" key="3">
    <source>
        <dbReference type="Proteomes" id="UP000576225"/>
    </source>
</evidence>
<dbReference type="InterPro" id="IPR012902">
    <property type="entry name" value="N_methyl_site"/>
</dbReference>
<keyword evidence="1" id="KW-0812">Transmembrane</keyword>
<gene>
    <name evidence="2" type="ORF">HF882_10720</name>
</gene>
<dbReference type="Gene3D" id="3.30.700.10">
    <property type="entry name" value="Glycoprotein, Type 4 Pilin"/>
    <property type="match status" value="1"/>
</dbReference>
<dbReference type="EMBL" id="JABAEW010000018">
    <property type="protein sequence ID" value="NMD87058.1"/>
    <property type="molecule type" value="Genomic_DNA"/>
</dbReference>
<reference evidence="2 3" key="1">
    <citation type="submission" date="2020-04" db="EMBL/GenBank/DDBJ databases">
        <authorList>
            <person name="Hitch T.C.A."/>
            <person name="Wylensek D."/>
            <person name="Clavel T."/>
        </authorList>
    </citation>
    <scope>NUCLEOTIDE SEQUENCE [LARGE SCALE GENOMIC DNA]</scope>
    <source>
        <strain evidence="2 3">COR2-253-APC-1A</strain>
    </source>
</reference>
<dbReference type="InterPro" id="IPR045584">
    <property type="entry name" value="Pilin-like"/>
</dbReference>